<comment type="caution">
    <text evidence="1">The sequence shown here is derived from an EMBL/GenBank/DDBJ whole genome shotgun (WGS) entry which is preliminary data.</text>
</comment>
<reference evidence="1" key="2">
    <citation type="submission" date="2020-09" db="EMBL/GenBank/DDBJ databases">
        <authorList>
            <person name="Sun Q."/>
            <person name="Zhou Y."/>
        </authorList>
    </citation>
    <scope>NUCLEOTIDE SEQUENCE</scope>
    <source>
        <strain evidence="1">CGMCC 1.15290</strain>
    </source>
</reference>
<dbReference type="AlphaFoldDB" id="A0A917MRA8"/>
<evidence type="ECO:0000313" key="2">
    <source>
        <dbReference type="Proteomes" id="UP000627292"/>
    </source>
</evidence>
<name>A0A917MRA8_9BACT</name>
<sequence length="334" mass="38353">MAMVLLAAATGCHSRKDAPATAFYYWKTVFEPDSVQQILLQQAAGQRLYLRLFDVDWNAERKQAMPNAIVHFVQPAVHLHITPVVFITNRTLENLPATGIDSLARQTDTLIRQIAARANLNYTAIQIDCDWTLTTRDKYFQYLRTLRQHSGKLLQTTIRLHQIKYKERTGVPPADKGVLMFYNMGHLNARVQSPSSIYNKADAAKYLTSLPRYPLPLDVALPVFSWVVHTRSGKVIQLYSNIRRAQLENRQRFEPLGKHAFRARSSFFMAGVYIKENDILKAEETGREIAEKAARQLAAYLPPLQSRTIIYYELSTLDPEEYQVEDILDLTDYF</sequence>
<proteinExistence type="predicted"/>
<organism evidence="1 2">
    <name type="scientific">Filimonas zeae</name>
    <dbReference type="NCBI Taxonomy" id="1737353"/>
    <lineage>
        <taxon>Bacteria</taxon>
        <taxon>Pseudomonadati</taxon>
        <taxon>Bacteroidota</taxon>
        <taxon>Chitinophagia</taxon>
        <taxon>Chitinophagales</taxon>
        <taxon>Chitinophagaceae</taxon>
        <taxon>Filimonas</taxon>
    </lineage>
</organism>
<accession>A0A917MRA8</accession>
<dbReference type="Proteomes" id="UP000627292">
    <property type="component" value="Unassembled WGS sequence"/>
</dbReference>
<keyword evidence="2" id="KW-1185">Reference proteome</keyword>
<gene>
    <name evidence="1" type="ORF">GCM10011379_05940</name>
</gene>
<evidence type="ECO:0000313" key="1">
    <source>
        <dbReference type="EMBL" id="GGH59312.1"/>
    </source>
</evidence>
<dbReference type="EMBL" id="BMIB01000001">
    <property type="protein sequence ID" value="GGH59312.1"/>
    <property type="molecule type" value="Genomic_DNA"/>
</dbReference>
<dbReference type="RefSeq" id="WP_188950486.1">
    <property type="nucleotide sequence ID" value="NZ_BMIB01000001.1"/>
</dbReference>
<protein>
    <submittedName>
        <fullName evidence="1">Uncharacterized protein</fullName>
    </submittedName>
</protein>
<reference evidence="1" key="1">
    <citation type="journal article" date="2014" name="Int. J. Syst. Evol. Microbiol.">
        <title>Complete genome sequence of Corynebacterium casei LMG S-19264T (=DSM 44701T), isolated from a smear-ripened cheese.</title>
        <authorList>
            <consortium name="US DOE Joint Genome Institute (JGI-PGF)"/>
            <person name="Walter F."/>
            <person name="Albersmeier A."/>
            <person name="Kalinowski J."/>
            <person name="Ruckert C."/>
        </authorList>
    </citation>
    <scope>NUCLEOTIDE SEQUENCE</scope>
    <source>
        <strain evidence="1">CGMCC 1.15290</strain>
    </source>
</reference>